<dbReference type="InParanoid" id="A0A1D6PYQ4"/>
<protein>
    <submittedName>
        <fullName evidence="2">Uncharacterized protein</fullName>
    </submittedName>
</protein>
<accession>A0A1D6PYQ4</accession>
<feature type="compositionally biased region" description="Basic and acidic residues" evidence="1">
    <location>
        <begin position="9"/>
        <end position="22"/>
    </location>
</feature>
<sequence length="122" mass="13475">MTDSPCTRVNERRSARDCDCGRGSRLGRKNRAKAGKTNGTSDDGENDVVSLQHCNHQYHVDFDICHDLHGLIIEEHVPHLPVEVPSYIVSHQNNPIVVGVGDDHEVPLFEDGQRGAAALDRV</sequence>
<evidence type="ECO:0000256" key="1">
    <source>
        <dbReference type="SAM" id="MobiDB-lite"/>
    </source>
</evidence>
<dbReference type="IntAct" id="A0A1D6PYQ4">
    <property type="interactions" value="1"/>
</dbReference>
<feature type="region of interest" description="Disordered" evidence="1">
    <location>
        <begin position="1"/>
        <end position="45"/>
    </location>
</feature>
<proteinExistence type="predicted"/>
<name>A0A1D6PYQ4_MAIZE</name>
<feature type="compositionally biased region" description="Basic residues" evidence="1">
    <location>
        <begin position="25"/>
        <end position="34"/>
    </location>
</feature>
<evidence type="ECO:0000313" key="2">
    <source>
        <dbReference type="EMBL" id="AQK51578.1"/>
    </source>
</evidence>
<dbReference type="EMBL" id="CM000780">
    <property type="protein sequence ID" value="AQK51578.1"/>
    <property type="molecule type" value="Genomic_DNA"/>
</dbReference>
<gene>
    <name evidence="2" type="ORF">ZEAMMB73_Zm00001d049917</name>
</gene>
<organism evidence="2">
    <name type="scientific">Zea mays</name>
    <name type="common">Maize</name>
    <dbReference type="NCBI Taxonomy" id="4577"/>
    <lineage>
        <taxon>Eukaryota</taxon>
        <taxon>Viridiplantae</taxon>
        <taxon>Streptophyta</taxon>
        <taxon>Embryophyta</taxon>
        <taxon>Tracheophyta</taxon>
        <taxon>Spermatophyta</taxon>
        <taxon>Magnoliopsida</taxon>
        <taxon>Liliopsida</taxon>
        <taxon>Poales</taxon>
        <taxon>Poaceae</taxon>
        <taxon>PACMAD clade</taxon>
        <taxon>Panicoideae</taxon>
        <taxon>Andropogonodae</taxon>
        <taxon>Andropogoneae</taxon>
        <taxon>Tripsacinae</taxon>
        <taxon>Zea</taxon>
    </lineage>
</organism>
<reference evidence="2" key="1">
    <citation type="submission" date="2015-12" db="EMBL/GenBank/DDBJ databases">
        <title>Update maize B73 reference genome by single molecule sequencing technologies.</title>
        <authorList>
            <consortium name="Maize Genome Sequencing Project"/>
            <person name="Ware D."/>
        </authorList>
    </citation>
    <scope>NUCLEOTIDE SEQUENCE</scope>
    <source>
        <tissue evidence="2">Seedling</tissue>
    </source>
</reference>